<feature type="region of interest" description="Disordered" evidence="7">
    <location>
        <begin position="609"/>
        <end position="632"/>
    </location>
</feature>
<dbReference type="SMART" id="SM00220">
    <property type="entry name" value="S_TKc"/>
    <property type="match status" value="1"/>
</dbReference>
<evidence type="ECO:0000256" key="6">
    <source>
        <dbReference type="PROSITE-ProRule" id="PRU10141"/>
    </source>
</evidence>
<accession>W9S680</accession>
<evidence type="ECO:0000256" key="2">
    <source>
        <dbReference type="ARBA" id="ARBA00022679"/>
    </source>
</evidence>
<evidence type="ECO:0000256" key="7">
    <source>
        <dbReference type="SAM" id="MobiDB-lite"/>
    </source>
</evidence>
<dbReference type="AlphaFoldDB" id="W9S680"/>
<dbReference type="Pfam" id="PF19160">
    <property type="entry name" value="SPARK"/>
    <property type="match status" value="1"/>
</dbReference>
<dbReference type="InterPro" id="IPR008271">
    <property type="entry name" value="Ser/Thr_kinase_AS"/>
</dbReference>
<organism evidence="11 12">
    <name type="scientific">Morus notabilis</name>
    <dbReference type="NCBI Taxonomy" id="981085"/>
    <lineage>
        <taxon>Eukaryota</taxon>
        <taxon>Viridiplantae</taxon>
        <taxon>Streptophyta</taxon>
        <taxon>Embryophyta</taxon>
        <taxon>Tracheophyta</taxon>
        <taxon>Spermatophyta</taxon>
        <taxon>Magnoliopsida</taxon>
        <taxon>eudicotyledons</taxon>
        <taxon>Gunneridae</taxon>
        <taxon>Pentapetalae</taxon>
        <taxon>rosids</taxon>
        <taxon>fabids</taxon>
        <taxon>Rosales</taxon>
        <taxon>Moraceae</taxon>
        <taxon>Moreae</taxon>
        <taxon>Morus</taxon>
    </lineage>
</organism>
<dbReference type="GO" id="GO:0004674">
    <property type="term" value="F:protein serine/threonine kinase activity"/>
    <property type="evidence" value="ECO:0007669"/>
    <property type="project" value="UniProtKB-KW"/>
</dbReference>
<sequence length="740" mass="82066">MAVYGLASLLALMAVLGMQLIPVIKAECPLDLSGSNFPLAATLCSNKDDRGKCCRHINALVAISVARYANATRNLGVPSDLSDICLNSISKTLALYGVPRNATMFCGFGTKIPVNYECMGRTTVTQMLESPKFGDVAENCKVPLSDASNCRKCLNAGISYLRHLVGSETNLTMSTCRDATFTALASQVDGASAVDTASCFFGVQGLTIPPASRTSPPLITPKAPPSPAVADSPSQNLTAAPLNIHHHSYHITLIPALGIAVTVVAVTVLVVLVFLIRRKSKELEDCDNIDNTSSKAFPLPRSVRKFQEGPSSMFRKFSYKEIKKATDNFNTIIGQGGFGTVYKAHFNDGLVAAVKRMDKVSEQGEDEFCREIELLARLHHRHLVSLRGFCIDKKERFLMYEYMANGSLKDHLHSSNRAPLSWQTRIQIAIDVANALEYLHFYCDPPLCHRDIKSSNILLDENFVAKVADFGLAHASKDGSICFEPVNTDVRGTPGYMDPEYVITQELTEKSDVYSYGVLLLEIVTARRAVQDGKNLVEWSQIHLVSESRLADLVDPSIRGAFDSEQLQTVASIVRWCTQKEGWTRPSIKQVLRMLYESSDPMDNGFAEAIEDEEYDGNEGRPRTSKGKMHRNEFHSGDGRCLASSSNCPNSEGFVELHVAFSKERKFVTAVIGLDSRYSRQGNQELKKKKKPVKKKDKRHMELTHQSLCDTGMSPVPERLLEKRKTKMEFKLLTVMCWKR</sequence>
<feature type="transmembrane region" description="Helical" evidence="8">
    <location>
        <begin position="253"/>
        <end position="276"/>
    </location>
</feature>
<dbReference type="Proteomes" id="UP000030645">
    <property type="component" value="Unassembled WGS sequence"/>
</dbReference>
<keyword evidence="5 6" id="KW-0067">ATP-binding</keyword>
<feature type="region of interest" description="Disordered" evidence="7">
    <location>
        <begin position="213"/>
        <end position="232"/>
    </location>
</feature>
<reference evidence="12" key="1">
    <citation type="submission" date="2013-01" db="EMBL/GenBank/DDBJ databases">
        <title>Draft Genome Sequence of a Mulberry Tree, Morus notabilis C.K. Schneid.</title>
        <authorList>
            <person name="He N."/>
            <person name="Zhao S."/>
        </authorList>
    </citation>
    <scope>NUCLEOTIDE SEQUENCE</scope>
</reference>
<keyword evidence="11" id="KW-0675">Receptor</keyword>
<dbReference type="FunFam" id="3.30.200.20:FF:000420">
    <property type="entry name" value="Putative receptor-like protein kinase"/>
    <property type="match status" value="1"/>
</dbReference>
<evidence type="ECO:0000256" key="8">
    <source>
        <dbReference type="SAM" id="Phobius"/>
    </source>
</evidence>
<dbReference type="InterPro" id="IPR043891">
    <property type="entry name" value="SPARK"/>
</dbReference>
<dbReference type="GO" id="GO:0005524">
    <property type="term" value="F:ATP binding"/>
    <property type="evidence" value="ECO:0007669"/>
    <property type="project" value="UniProtKB-UniRule"/>
</dbReference>
<protein>
    <submittedName>
        <fullName evidence="11">Putative receptor-like protein kinase</fullName>
    </submittedName>
</protein>
<evidence type="ECO:0000259" key="10">
    <source>
        <dbReference type="PROSITE" id="PS50011"/>
    </source>
</evidence>
<keyword evidence="4 11" id="KW-0418">Kinase</keyword>
<dbReference type="PANTHER" id="PTHR47989">
    <property type="entry name" value="OS01G0750732 PROTEIN"/>
    <property type="match status" value="1"/>
</dbReference>
<dbReference type="eggNOG" id="KOG1187">
    <property type="taxonomic scope" value="Eukaryota"/>
</dbReference>
<dbReference type="InterPro" id="IPR017441">
    <property type="entry name" value="Protein_kinase_ATP_BS"/>
</dbReference>
<evidence type="ECO:0000256" key="9">
    <source>
        <dbReference type="SAM" id="SignalP"/>
    </source>
</evidence>
<evidence type="ECO:0000256" key="5">
    <source>
        <dbReference type="ARBA" id="ARBA00022840"/>
    </source>
</evidence>
<keyword evidence="3 6" id="KW-0547">Nucleotide-binding</keyword>
<dbReference type="Gene3D" id="3.30.200.20">
    <property type="entry name" value="Phosphorylase Kinase, domain 1"/>
    <property type="match status" value="1"/>
</dbReference>
<dbReference type="EMBL" id="KE345811">
    <property type="protein sequence ID" value="EXC17325.1"/>
    <property type="molecule type" value="Genomic_DNA"/>
</dbReference>
<proteinExistence type="predicted"/>
<keyword evidence="8" id="KW-0812">Transmembrane</keyword>
<dbReference type="PROSITE" id="PS00108">
    <property type="entry name" value="PROTEIN_KINASE_ST"/>
    <property type="match status" value="1"/>
</dbReference>
<dbReference type="Pfam" id="PF00069">
    <property type="entry name" value="Pkinase"/>
    <property type="match status" value="1"/>
</dbReference>
<dbReference type="SUPFAM" id="SSF56112">
    <property type="entry name" value="Protein kinase-like (PK-like)"/>
    <property type="match status" value="1"/>
</dbReference>
<dbReference type="InterPro" id="IPR000719">
    <property type="entry name" value="Prot_kinase_dom"/>
</dbReference>
<evidence type="ECO:0000313" key="12">
    <source>
        <dbReference type="Proteomes" id="UP000030645"/>
    </source>
</evidence>
<evidence type="ECO:0000313" key="11">
    <source>
        <dbReference type="EMBL" id="EXC17325.1"/>
    </source>
</evidence>
<dbReference type="CDD" id="cd14066">
    <property type="entry name" value="STKc_IRAK"/>
    <property type="match status" value="1"/>
</dbReference>
<dbReference type="Gene3D" id="1.10.510.10">
    <property type="entry name" value="Transferase(Phosphotransferase) domain 1"/>
    <property type="match status" value="1"/>
</dbReference>
<feature type="binding site" evidence="6">
    <location>
        <position position="355"/>
    </location>
    <ligand>
        <name>ATP</name>
        <dbReference type="ChEBI" id="CHEBI:30616"/>
    </ligand>
</feature>
<keyword evidence="8" id="KW-1133">Transmembrane helix</keyword>
<feature type="signal peptide" evidence="9">
    <location>
        <begin position="1"/>
        <end position="26"/>
    </location>
</feature>
<gene>
    <name evidence="11" type="ORF">L484_027514</name>
</gene>
<feature type="domain" description="Protein kinase" evidence="10">
    <location>
        <begin position="327"/>
        <end position="597"/>
    </location>
</feature>
<keyword evidence="1" id="KW-0723">Serine/threonine-protein kinase</keyword>
<name>W9S680_9ROSA</name>
<dbReference type="STRING" id="981085.W9S680"/>
<dbReference type="PROSITE" id="PS00107">
    <property type="entry name" value="PROTEIN_KINASE_ATP"/>
    <property type="match status" value="1"/>
</dbReference>
<keyword evidence="2" id="KW-0808">Transferase</keyword>
<feature type="chain" id="PRO_5004932982" evidence="9">
    <location>
        <begin position="27"/>
        <end position="740"/>
    </location>
</feature>
<evidence type="ECO:0000256" key="4">
    <source>
        <dbReference type="ARBA" id="ARBA00022777"/>
    </source>
</evidence>
<keyword evidence="9" id="KW-0732">Signal</keyword>
<evidence type="ECO:0000256" key="1">
    <source>
        <dbReference type="ARBA" id="ARBA00022527"/>
    </source>
</evidence>
<feature type="compositionally biased region" description="Pro residues" evidence="7">
    <location>
        <begin position="218"/>
        <end position="227"/>
    </location>
</feature>
<keyword evidence="8" id="KW-0472">Membrane</keyword>
<dbReference type="FunFam" id="1.10.510.10:FF:000381">
    <property type="entry name" value="Putative receptor-like protein kinase"/>
    <property type="match status" value="1"/>
</dbReference>
<dbReference type="InterPro" id="IPR011009">
    <property type="entry name" value="Kinase-like_dom_sf"/>
</dbReference>
<keyword evidence="12" id="KW-1185">Reference proteome</keyword>
<dbReference type="PANTHER" id="PTHR47989:SF36">
    <property type="entry name" value="PROTEIN KINASE DOMAIN-CONTAINING PROTEIN"/>
    <property type="match status" value="1"/>
</dbReference>
<dbReference type="PROSITE" id="PS50011">
    <property type="entry name" value="PROTEIN_KINASE_DOM"/>
    <property type="match status" value="1"/>
</dbReference>
<evidence type="ECO:0000256" key="3">
    <source>
        <dbReference type="ARBA" id="ARBA00022741"/>
    </source>
</evidence>